<sequence>MPSQLAIRATSELIDREGGERYTNRAADRGGPTRWGITQPVARAYGYQGDMKVLPRETAEAIYAKNYWDLCKCDDIAKYSEELAIYVFDYAVNSGAGTAALELQGLLNVFNNRQKLYPDFVPAPNIGPKTLSTLGLYAKVRDISVLTDSFNSMRKAFLLNLAKKSEDQEENVYGWVTRVINLAKHVGVK</sequence>
<name>A0AAE8BKN6_9CAUD</name>
<dbReference type="Pfam" id="PF09374">
    <property type="entry name" value="PG_binding_3"/>
    <property type="match status" value="1"/>
</dbReference>
<evidence type="ECO:0000259" key="1">
    <source>
        <dbReference type="Pfam" id="PF05838"/>
    </source>
</evidence>
<dbReference type="EMBL" id="MZ475896">
    <property type="protein sequence ID" value="QYW04869.1"/>
    <property type="molecule type" value="Genomic_DNA"/>
</dbReference>
<keyword evidence="4" id="KW-1185">Reference proteome</keyword>
<dbReference type="CDD" id="cd13926">
    <property type="entry name" value="N-acetylmuramidase_GH108"/>
    <property type="match status" value="1"/>
</dbReference>
<dbReference type="InterPro" id="IPR008565">
    <property type="entry name" value="TtsA-like_GH18_dom"/>
</dbReference>
<evidence type="ECO:0000313" key="4">
    <source>
        <dbReference type="Proteomes" id="UP000827609"/>
    </source>
</evidence>
<dbReference type="InterPro" id="IPR018537">
    <property type="entry name" value="Peptidoglycan-bd_3"/>
</dbReference>
<feature type="domain" description="TtsA-like Glycoside hydrolase family 108" evidence="1">
    <location>
        <begin position="12"/>
        <end position="95"/>
    </location>
</feature>
<organism evidence="3 4">
    <name type="scientific">Erwinia phage pEa_SNUABM_7</name>
    <dbReference type="NCBI Taxonomy" id="2866695"/>
    <lineage>
        <taxon>Viruses</taxon>
        <taxon>Duplodnaviria</taxon>
        <taxon>Heunggongvirae</taxon>
        <taxon>Uroviricota</taxon>
        <taxon>Caudoviricetes</taxon>
        <taxon>Snuvirus</taxon>
        <taxon>Snuvirus SNUABM7</taxon>
    </lineage>
</organism>
<dbReference type="Pfam" id="PF05838">
    <property type="entry name" value="Glyco_hydro_108"/>
    <property type="match status" value="1"/>
</dbReference>
<dbReference type="Proteomes" id="UP000827609">
    <property type="component" value="Segment"/>
</dbReference>
<dbReference type="SUPFAM" id="SSF53955">
    <property type="entry name" value="Lysozyme-like"/>
    <property type="match status" value="1"/>
</dbReference>
<accession>A0AAE8BKN6</accession>
<evidence type="ECO:0000313" key="3">
    <source>
        <dbReference type="EMBL" id="QYW04869.1"/>
    </source>
</evidence>
<reference evidence="3" key="1">
    <citation type="submission" date="2021-06" db="EMBL/GenBank/DDBJ databases">
        <title>Complete genome sequence of Erwinia phage pEa_SNUABM_7.</title>
        <authorList>
            <person name="Kim S.G."/>
            <person name="Park S.C."/>
        </authorList>
    </citation>
    <scope>NUCLEOTIDE SEQUENCE</scope>
</reference>
<dbReference type="InterPro" id="IPR023346">
    <property type="entry name" value="Lysozyme-like_dom_sf"/>
</dbReference>
<feature type="domain" description="Peptidoglycan binding" evidence="2">
    <location>
        <begin position="103"/>
        <end position="178"/>
    </location>
</feature>
<gene>
    <name evidence="3" type="ORF">pEaSNUABM7_00201</name>
</gene>
<evidence type="ECO:0008006" key="5">
    <source>
        <dbReference type="Google" id="ProtNLM"/>
    </source>
</evidence>
<protein>
    <recommendedName>
        <fullName evidence="5">Endolysin</fullName>
    </recommendedName>
</protein>
<dbReference type="Gene3D" id="1.20.141.10">
    <property type="entry name" value="Chitosanase, subunit A, domain 1"/>
    <property type="match status" value="1"/>
</dbReference>
<evidence type="ECO:0000259" key="2">
    <source>
        <dbReference type="Pfam" id="PF09374"/>
    </source>
</evidence>
<proteinExistence type="predicted"/>